<reference evidence="2" key="1">
    <citation type="journal article" date="2020" name="Stud. Mycol.">
        <title>101 Dothideomycetes genomes: a test case for predicting lifestyles and emergence of pathogens.</title>
        <authorList>
            <person name="Haridas S."/>
            <person name="Albert R."/>
            <person name="Binder M."/>
            <person name="Bloem J."/>
            <person name="Labutti K."/>
            <person name="Salamov A."/>
            <person name="Andreopoulos B."/>
            <person name="Baker S."/>
            <person name="Barry K."/>
            <person name="Bills G."/>
            <person name="Bluhm B."/>
            <person name="Cannon C."/>
            <person name="Castanera R."/>
            <person name="Culley D."/>
            <person name="Daum C."/>
            <person name="Ezra D."/>
            <person name="Gonzalez J."/>
            <person name="Henrissat B."/>
            <person name="Kuo A."/>
            <person name="Liang C."/>
            <person name="Lipzen A."/>
            <person name="Lutzoni F."/>
            <person name="Magnuson J."/>
            <person name="Mondo S."/>
            <person name="Nolan M."/>
            <person name="Ohm R."/>
            <person name="Pangilinan J."/>
            <person name="Park H.-J."/>
            <person name="Ramirez L."/>
            <person name="Alfaro M."/>
            <person name="Sun H."/>
            <person name="Tritt A."/>
            <person name="Yoshinaga Y."/>
            <person name="Zwiers L.-H."/>
            <person name="Turgeon B."/>
            <person name="Goodwin S."/>
            <person name="Spatafora J."/>
            <person name="Crous P."/>
            <person name="Grigoriev I."/>
        </authorList>
    </citation>
    <scope>NUCLEOTIDE SEQUENCE</scope>
    <source>
        <strain evidence="2">CBS 122368</strain>
    </source>
</reference>
<dbReference type="OrthoDB" id="2958217at2759"/>
<keyword evidence="3" id="KW-1185">Reference proteome</keyword>
<dbReference type="RefSeq" id="XP_033678633.1">
    <property type="nucleotide sequence ID" value="XM_033824182.1"/>
</dbReference>
<dbReference type="PANTHER" id="PTHR33112:SF16">
    <property type="entry name" value="HETEROKARYON INCOMPATIBILITY DOMAIN-CONTAINING PROTEIN"/>
    <property type="match status" value="1"/>
</dbReference>
<evidence type="ECO:0000313" key="2">
    <source>
        <dbReference type="EMBL" id="KAF2243629.1"/>
    </source>
</evidence>
<dbReference type="EMBL" id="ML987204">
    <property type="protein sequence ID" value="KAF2243629.1"/>
    <property type="molecule type" value="Genomic_DNA"/>
</dbReference>
<feature type="domain" description="Heterokaryon incompatibility" evidence="1">
    <location>
        <begin position="5"/>
        <end position="68"/>
    </location>
</feature>
<proteinExistence type="predicted"/>
<dbReference type="PANTHER" id="PTHR33112">
    <property type="entry name" value="DOMAIN PROTEIN, PUTATIVE-RELATED"/>
    <property type="match status" value="1"/>
</dbReference>
<protein>
    <submittedName>
        <fullName evidence="2">Heterokaryon incompatibility</fullName>
    </submittedName>
</protein>
<feature type="non-terminal residue" evidence="2">
    <location>
        <position position="1"/>
    </location>
</feature>
<gene>
    <name evidence="2" type="ORF">BU26DRAFT_436569</name>
</gene>
<accession>A0A6A6I0E8</accession>
<dbReference type="Proteomes" id="UP000800094">
    <property type="component" value="Unassembled WGS sequence"/>
</dbReference>
<evidence type="ECO:0000313" key="3">
    <source>
        <dbReference type="Proteomes" id="UP000800094"/>
    </source>
</evidence>
<evidence type="ECO:0000259" key="1">
    <source>
        <dbReference type="Pfam" id="PF06985"/>
    </source>
</evidence>
<dbReference type="AlphaFoldDB" id="A0A6A6I0E8"/>
<dbReference type="GeneID" id="54577512"/>
<sequence>PEEPYAILRHCWGANPKFLTLTSTNMVEPRQGIKVSLLPRNFQDAISICKQLRLPYIWIDSLCIVQSGEGSEED</sequence>
<name>A0A6A6I0E8_9PLEO</name>
<dbReference type="InterPro" id="IPR010730">
    <property type="entry name" value="HET"/>
</dbReference>
<dbReference type="Pfam" id="PF06985">
    <property type="entry name" value="HET"/>
    <property type="match status" value="1"/>
</dbReference>
<organism evidence="2 3">
    <name type="scientific">Trematosphaeria pertusa</name>
    <dbReference type="NCBI Taxonomy" id="390896"/>
    <lineage>
        <taxon>Eukaryota</taxon>
        <taxon>Fungi</taxon>
        <taxon>Dikarya</taxon>
        <taxon>Ascomycota</taxon>
        <taxon>Pezizomycotina</taxon>
        <taxon>Dothideomycetes</taxon>
        <taxon>Pleosporomycetidae</taxon>
        <taxon>Pleosporales</taxon>
        <taxon>Massarineae</taxon>
        <taxon>Trematosphaeriaceae</taxon>
        <taxon>Trematosphaeria</taxon>
    </lineage>
</organism>